<proteinExistence type="predicted"/>
<keyword evidence="2" id="KW-1185">Reference proteome</keyword>
<organism evidence="1 2">
    <name type="scientific">Lasius platythorax</name>
    <dbReference type="NCBI Taxonomy" id="488582"/>
    <lineage>
        <taxon>Eukaryota</taxon>
        <taxon>Metazoa</taxon>
        <taxon>Ecdysozoa</taxon>
        <taxon>Arthropoda</taxon>
        <taxon>Hexapoda</taxon>
        <taxon>Insecta</taxon>
        <taxon>Pterygota</taxon>
        <taxon>Neoptera</taxon>
        <taxon>Endopterygota</taxon>
        <taxon>Hymenoptera</taxon>
        <taxon>Apocrita</taxon>
        <taxon>Aculeata</taxon>
        <taxon>Formicoidea</taxon>
        <taxon>Formicidae</taxon>
        <taxon>Formicinae</taxon>
        <taxon>Lasius</taxon>
        <taxon>Lasius</taxon>
    </lineage>
</organism>
<gene>
    <name evidence="1" type="ORF">LPLAT_LOCUS4120</name>
</gene>
<dbReference type="Proteomes" id="UP001497644">
    <property type="component" value="Chromosome 14"/>
</dbReference>
<reference evidence="1" key="1">
    <citation type="submission" date="2024-04" db="EMBL/GenBank/DDBJ databases">
        <authorList>
            <consortium name="Molecular Ecology Group"/>
        </authorList>
    </citation>
    <scope>NUCLEOTIDE SEQUENCE</scope>
</reference>
<evidence type="ECO:0000313" key="2">
    <source>
        <dbReference type="Proteomes" id="UP001497644"/>
    </source>
</evidence>
<dbReference type="EMBL" id="OZ034837">
    <property type="protein sequence ID" value="CAL1678225.1"/>
    <property type="molecule type" value="Genomic_DNA"/>
</dbReference>
<name>A0AAV2NEU1_9HYME</name>
<evidence type="ECO:0000313" key="1">
    <source>
        <dbReference type="EMBL" id="CAL1678225.1"/>
    </source>
</evidence>
<protein>
    <submittedName>
        <fullName evidence="1">Uncharacterized protein</fullName>
    </submittedName>
</protein>
<accession>A0AAV2NEU1</accession>
<sequence>MIHTAKCDYYLNIFNNSDRANVVWSRLRHLGLIKARDFGASLLHSVDELNEFFAGGAMTPEANNHHLSLNYSRKTMLIQTFIGTMSHR</sequence>
<dbReference type="AlphaFoldDB" id="A0AAV2NEU1"/>